<dbReference type="InterPro" id="IPR051716">
    <property type="entry name" value="Plant_RL_S/T_kinase"/>
</dbReference>
<dbReference type="InterPro" id="IPR032675">
    <property type="entry name" value="LRR_dom_sf"/>
</dbReference>
<keyword evidence="6" id="KW-1185">Reference proteome</keyword>
<dbReference type="InterPro" id="IPR001611">
    <property type="entry name" value="Leu-rich_rpt"/>
</dbReference>
<dbReference type="Gene3D" id="3.80.10.10">
    <property type="entry name" value="Ribonuclease Inhibitor"/>
    <property type="match status" value="1"/>
</dbReference>
<comment type="subcellular location">
    <subcellularLocation>
        <location evidence="1">Membrane</location>
        <topology evidence="1">Single-pass membrane protein</topology>
    </subcellularLocation>
</comment>
<dbReference type="Pfam" id="PF00560">
    <property type="entry name" value="LRR_1"/>
    <property type="match status" value="1"/>
</dbReference>
<reference evidence="4" key="1">
    <citation type="submission" date="2021-03" db="EMBL/GenBank/DDBJ databases">
        <authorList>
            <consortium name="Genoscope - CEA"/>
            <person name="William W."/>
        </authorList>
    </citation>
    <scope>NUCLEOTIDE SEQUENCE</scope>
    <source>
        <strain evidence="4">Doubled-haploid Pahang</strain>
    </source>
</reference>
<protein>
    <submittedName>
        <fullName evidence="4">(wild Malaysian banana) hypothetical protein</fullName>
    </submittedName>
</protein>
<name>A0A804KMK5_MUSAM</name>
<dbReference type="GO" id="GO:0004674">
    <property type="term" value="F:protein serine/threonine kinase activity"/>
    <property type="evidence" value="ECO:0007669"/>
    <property type="project" value="UniProtKB-EC"/>
</dbReference>
<dbReference type="AlphaFoldDB" id="A0A804KMK5"/>
<evidence type="ECO:0000313" key="6">
    <source>
        <dbReference type="Proteomes" id="UP000012960"/>
    </source>
</evidence>
<organism evidence="5 6">
    <name type="scientific">Musa acuminata subsp. malaccensis</name>
    <name type="common">Wild banana</name>
    <name type="synonym">Musa malaccensis</name>
    <dbReference type="NCBI Taxonomy" id="214687"/>
    <lineage>
        <taxon>Eukaryota</taxon>
        <taxon>Viridiplantae</taxon>
        <taxon>Streptophyta</taxon>
        <taxon>Embryophyta</taxon>
        <taxon>Tracheophyta</taxon>
        <taxon>Spermatophyta</taxon>
        <taxon>Magnoliopsida</taxon>
        <taxon>Liliopsida</taxon>
        <taxon>Zingiberales</taxon>
        <taxon>Musaceae</taxon>
        <taxon>Musa</taxon>
    </lineage>
</organism>
<evidence type="ECO:0000313" key="5">
    <source>
        <dbReference type="EnsemblPlants" id="Ma09_p22670.1"/>
    </source>
</evidence>
<reference evidence="5" key="2">
    <citation type="submission" date="2021-05" db="UniProtKB">
        <authorList>
            <consortium name="EnsemblPlants"/>
        </authorList>
    </citation>
    <scope>IDENTIFICATION</scope>
    <source>
        <strain evidence="5">subsp. malaccensis</strain>
    </source>
</reference>
<dbReference type="Gramene" id="Ma09_t22670.1">
    <property type="protein sequence ID" value="Ma09_p22670.1"/>
    <property type="gene ID" value="Ma09_g22670"/>
</dbReference>
<dbReference type="EnsemblPlants" id="Ma09_t22670.1">
    <property type="protein sequence ID" value="Ma09_p22670.1"/>
    <property type="gene ID" value="Ma09_g22670"/>
</dbReference>
<dbReference type="OrthoDB" id="785496at2759"/>
<evidence type="ECO:0000256" key="2">
    <source>
        <dbReference type="ARBA" id="ARBA00022729"/>
    </source>
</evidence>
<keyword evidence="2" id="KW-0732">Signal</keyword>
<dbReference type="PANTHER" id="PTHR48053">
    <property type="entry name" value="LEUCINE RICH REPEAT FAMILY PROTEIN, EXPRESSED"/>
    <property type="match status" value="1"/>
</dbReference>
<keyword evidence="3" id="KW-0675">Receptor</keyword>
<dbReference type="EMBL" id="HG996474">
    <property type="protein sequence ID" value="CAG1836161.1"/>
    <property type="molecule type" value="Genomic_DNA"/>
</dbReference>
<dbReference type="SUPFAM" id="SSF52058">
    <property type="entry name" value="L domain-like"/>
    <property type="match status" value="1"/>
</dbReference>
<gene>
    <name evidence="4" type="ORF">GSMUA_241300.1</name>
</gene>
<dbReference type="PANTHER" id="PTHR48053:SF71">
    <property type="entry name" value="LEUCINE RICH REPEAT FAMILY PROTEIN, EXPRESSED"/>
    <property type="match status" value="1"/>
</dbReference>
<evidence type="ECO:0000256" key="3">
    <source>
        <dbReference type="ARBA" id="ARBA00023170"/>
    </source>
</evidence>
<evidence type="ECO:0000313" key="4">
    <source>
        <dbReference type="EMBL" id="CAG1836161.1"/>
    </source>
</evidence>
<accession>A0A804KMK5</accession>
<dbReference type="Proteomes" id="UP000012960">
    <property type="component" value="Unplaced"/>
</dbReference>
<dbReference type="GO" id="GO:0016020">
    <property type="term" value="C:membrane"/>
    <property type="evidence" value="ECO:0007669"/>
    <property type="project" value="UniProtKB-SubCell"/>
</dbReference>
<proteinExistence type="predicted"/>
<evidence type="ECO:0000256" key="1">
    <source>
        <dbReference type="ARBA" id="ARBA00004167"/>
    </source>
</evidence>
<dbReference type="InParanoid" id="A0A804KMK5"/>
<sequence>MPRTLGCSCNLTDLRLNSNNFNGELTDVVDGWTSPQTHHKATSLKHTFPGFTGQLPETIGKLDLLQVLDISCNHLAGQMPRTLGCSCNLTDLRLNSNNFNGELTVDGWTSPQIHQKATSLKHTFPGSQTWNI</sequence>